<proteinExistence type="predicted"/>
<keyword evidence="3" id="KW-1185">Reference proteome</keyword>
<accession>A0A7C9TN88</accession>
<sequence length="325" mass="34118">MSLSPRPRFAAGTALLITTLLAGPGAWAAEQDIKPTCETGWSPNKDGNCMPAEALQAKLNGNQAMCASAGGTFQSATPNTCAVVAQTPRCPGGPQVRYSSATKTCVVDTTVNPPARTNYVSDCLKLTTPLKGVPPHVTHIRVLSQTEDGTELSAVAAPQSPFYSCSAPDMDSAGQLPTRLTVRVEDVVASGALRRGYTYGTLVVPFKYYMGAKELAPSATIAPYFGRRIEALGGSASFIVAAGVGVVSGSSKDAGGNAQTEQLTAFSTAWGLTFETRKPNSQNGRGLQSGILVGRDYVGRAHRAAFDQHGKTWVSVQIGYDFTDY</sequence>
<protein>
    <submittedName>
        <fullName evidence="2">Uncharacterized protein</fullName>
    </submittedName>
</protein>
<name>A0A7C9TN88_9BURK</name>
<dbReference type="AlphaFoldDB" id="A0A7C9TN88"/>
<keyword evidence="1" id="KW-0732">Signal</keyword>
<evidence type="ECO:0000256" key="1">
    <source>
        <dbReference type="SAM" id="SignalP"/>
    </source>
</evidence>
<dbReference type="EMBL" id="JAAGOH010000026">
    <property type="protein sequence ID" value="NDY93007.1"/>
    <property type="molecule type" value="Genomic_DNA"/>
</dbReference>
<organism evidence="2 3">
    <name type="scientific">Ideonella livida</name>
    <dbReference type="NCBI Taxonomy" id="2707176"/>
    <lineage>
        <taxon>Bacteria</taxon>
        <taxon>Pseudomonadati</taxon>
        <taxon>Pseudomonadota</taxon>
        <taxon>Betaproteobacteria</taxon>
        <taxon>Burkholderiales</taxon>
        <taxon>Sphaerotilaceae</taxon>
        <taxon>Ideonella</taxon>
    </lineage>
</organism>
<dbReference type="RefSeq" id="WP_163459059.1">
    <property type="nucleotide sequence ID" value="NZ_JAAGOH010000026.1"/>
</dbReference>
<evidence type="ECO:0000313" key="3">
    <source>
        <dbReference type="Proteomes" id="UP000484255"/>
    </source>
</evidence>
<dbReference type="Proteomes" id="UP000484255">
    <property type="component" value="Unassembled WGS sequence"/>
</dbReference>
<feature type="chain" id="PRO_5028875563" evidence="1">
    <location>
        <begin position="29"/>
        <end position="325"/>
    </location>
</feature>
<reference evidence="2 3" key="1">
    <citation type="submission" date="2020-02" db="EMBL/GenBank/DDBJ databases">
        <title>Ideonella bacterium strain TBM-1.</title>
        <authorList>
            <person name="Chen W.-M."/>
        </authorList>
    </citation>
    <scope>NUCLEOTIDE SEQUENCE [LARGE SCALE GENOMIC DNA]</scope>
    <source>
        <strain evidence="2 3">TBM-1</strain>
    </source>
</reference>
<gene>
    <name evidence="2" type="ORF">G3A44_17580</name>
</gene>
<comment type="caution">
    <text evidence="2">The sequence shown here is derived from an EMBL/GenBank/DDBJ whole genome shotgun (WGS) entry which is preliminary data.</text>
</comment>
<feature type="signal peptide" evidence="1">
    <location>
        <begin position="1"/>
        <end position="28"/>
    </location>
</feature>
<evidence type="ECO:0000313" key="2">
    <source>
        <dbReference type="EMBL" id="NDY93007.1"/>
    </source>
</evidence>